<gene>
    <name evidence="2" type="ORF">GCM10010517_50660</name>
</gene>
<feature type="chain" id="PRO_5045236800" evidence="1">
    <location>
        <begin position="29"/>
        <end position="215"/>
    </location>
</feature>
<organism evidence="2 3">
    <name type="scientific">Streptosporangium fragile</name>
    <dbReference type="NCBI Taxonomy" id="46186"/>
    <lineage>
        <taxon>Bacteria</taxon>
        <taxon>Bacillati</taxon>
        <taxon>Actinomycetota</taxon>
        <taxon>Actinomycetes</taxon>
        <taxon>Streptosporangiales</taxon>
        <taxon>Streptosporangiaceae</taxon>
        <taxon>Streptosporangium</taxon>
    </lineage>
</organism>
<proteinExistence type="predicted"/>
<keyword evidence="1" id="KW-0732">Signal</keyword>
<evidence type="ECO:0000256" key="1">
    <source>
        <dbReference type="SAM" id="SignalP"/>
    </source>
</evidence>
<dbReference type="Proteomes" id="UP001500831">
    <property type="component" value="Unassembled WGS sequence"/>
</dbReference>
<keyword evidence="3" id="KW-1185">Reference proteome</keyword>
<dbReference type="RefSeq" id="WP_344976422.1">
    <property type="nucleotide sequence ID" value="NZ_BAAAVI010000040.1"/>
</dbReference>
<feature type="signal peptide" evidence="1">
    <location>
        <begin position="1"/>
        <end position="28"/>
    </location>
</feature>
<sequence length="215" mass="23079">MRVFKSALVGAVALTTVGLMGLGAPAQAAEPEETIVTKTNFTSAAAQVSTQVTTRCPSGAPYVKETQVTPTFKHPDDASDLRYDSISVSADNREAVVEFTNTRTYEEDAHERVDIFVTLTVTCSSVDRGKPKKHAFTMNGMVPPGQNVTVVSPCPPNYPMVLEFSEVHADWVQVMGKRGTGSTAAVVNYYNPDPMVLGFGNVTAICGEWRVAASE</sequence>
<name>A0ABP6IJ24_9ACTN</name>
<protein>
    <submittedName>
        <fullName evidence="2">Uncharacterized protein</fullName>
    </submittedName>
</protein>
<evidence type="ECO:0000313" key="3">
    <source>
        <dbReference type="Proteomes" id="UP001500831"/>
    </source>
</evidence>
<evidence type="ECO:0000313" key="2">
    <source>
        <dbReference type="EMBL" id="GAA2886867.1"/>
    </source>
</evidence>
<comment type="caution">
    <text evidence="2">The sequence shown here is derived from an EMBL/GenBank/DDBJ whole genome shotgun (WGS) entry which is preliminary data.</text>
</comment>
<reference evidence="3" key="1">
    <citation type="journal article" date="2019" name="Int. J. Syst. Evol. Microbiol.">
        <title>The Global Catalogue of Microorganisms (GCM) 10K type strain sequencing project: providing services to taxonomists for standard genome sequencing and annotation.</title>
        <authorList>
            <consortium name="The Broad Institute Genomics Platform"/>
            <consortium name="The Broad Institute Genome Sequencing Center for Infectious Disease"/>
            <person name="Wu L."/>
            <person name="Ma J."/>
        </authorList>
    </citation>
    <scope>NUCLEOTIDE SEQUENCE [LARGE SCALE GENOMIC DNA]</scope>
    <source>
        <strain evidence="3">JCM 6242</strain>
    </source>
</reference>
<dbReference type="EMBL" id="BAAAVI010000040">
    <property type="protein sequence ID" value="GAA2886867.1"/>
    <property type="molecule type" value="Genomic_DNA"/>
</dbReference>
<accession>A0ABP6IJ24</accession>